<proteinExistence type="predicted"/>
<protein>
    <submittedName>
        <fullName evidence="1">Uncharacterized protein</fullName>
    </submittedName>
</protein>
<name>A0A2S7TZL2_9BACT</name>
<accession>A0A2S7TZL2</accession>
<comment type="caution">
    <text evidence="1">The sequence shown here is derived from an EMBL/GenBank/DDBJ whole genome shotgun (WGS) entry which is preliminary data.</text>
</comment>
<keyword evidence="2" id="KW-1185">Reference proteome</keyword>
<evidence type="ECO:0000313" key="1">
    <source>
        <dbReference type="EMBL" id="PQJ27697.1"/>
    </source>
</evidence>
<dbReference type="EMBL" id="MQWA01000001">
    <property type="protein sequence ID" value="PQJ27697.1"/>
    <property type="molecule type" value="Genomic_DNA"/>
</dbReference>
<reference evidence="1 2" key="1">
    <citation type="submission" date="2016-12" db="EMBL/GenBank/DDBJ databases">
        <title>Study of bacterial adaptation to deep sea.</title>
        <authorList>
            <person name="Song J."/>
            <person name="Yoshizawa S."/>
            <person name="Kogure K."/>
        </authorList>
    </citation>
    <scope>NUCLEOTIDE SEQUENCE [LARGE SCALE GENOMIC DNA]</scope>
    <source>
        <strain evidence="1 2">SAORIC-165</strain>
    </source>
</reference>
<dbReference type="RefSeq" id="WP_105042185.1">
    <property type="nucleotide sequence ID" value="NZ_MQWA01000001.1"/>
</dbReference>
<evidence type="ECO:0000313" key="2">
    <source>
        <dbReference type="Proteomes" id="UP000239907"/>
    </source>
</evidence>
<gene>
    <name evidence="1" type="ORF">BSZ32_03730</name>
</gene>
<dbReference type="Proteomes" id="UP000239907">
    <property type="component" value="Unassembled WGS sequence"/>
</dbReference>
<organism evidence="1 2">
    <name type="scientific">Rubritalea profundi</name>
    <dbReference type="NCBI Taxonomy" id="1658618"/>
    <lineage>
        <taxon>Bacteria</taxon>
        <taxon>Pseudomonadati</taxon>
        <taxon>Verrucomicrobiota</taxon>
        <taxon>Verrucomicrobiia</taxon>
        <taxon>Verrucomicrobiales</taxon>
        <taxon>Rubritaleaceae</taxon>
        <taxon>Rubritalea</taxon>
    </lineage>
</organism>
<sequence length="82" mass="9130">MVSQKPGPPWARAQPKLNIMASFTDDGQCIHLAPIGTVRLGPQSTLEYCNWMVLGNKAEIVPRLNALLAKHKDEKFKLTDTK</sequence>
<dbReference type="OrthoDB" id="187419at2"/>
<dbReference type="AlphaFoldDB" id="A0A2S7TZL2"/>